<accession>U5T1F7</accession>
<evidence type="ECO:0000259" key="14">
    <source>
        <dbReference type="Pfam" id="PF07715"/>
    </source>
</evidence>
<feature type="domain" description="TonB-dependent receptor-like beta-barrel" evidence="13">
    <location>
        <begin position="185"/>
        <end position="599"/>
    </location>
</feature>
<dbReference type="PANTHER" id="PTHR30069">
    <property type="entry name" value="TONB-DEPENDENT OUTER MEMBRANE RECEPTOR"/>
    <property type="match status" value="1"/>
</dbReference>
<evidence type="ECO:0000256" key="6">
    <source>
        <dbReference type="ARBA" id="ARBA00023065"/>
    </source>
</evidence>
<dbReference type="SUPFAM" id="SSF56935">
    <property type="entry name" value="Porins"/>
    <property type="match status" value="1"/>
</dbReference>
<dbReference type="InterPro" id="IPR039426">
    <property type="entry name" value="TonB-dep_rcpt-like"/>
</dbReference>
<keyword evidence="6" id="KW-0406">Ion transport</keyword>
<keyword evidence="9 10" id="KW-0998">Cell outer membrane</keyword>
<dbReference type="GO" id="GO:0009279">
    <property type="term" value="C:cell outer membrane"/>
    <property type="evidence" value="ECO:0007669"/>
    <property type="project" value="UniProtKB-SubCell"/>
</dbReference>
<gene>
    <name evidence="15" type="ORF">SPICUR_01090</name>
</gene>
<dbReference type="InterPro" id="IPR036942">
    <property type="entry name" value="Beta-barrel_TonB_sf"/>
</dbReference>
<keyword evidence="8 10" id="KW-0472">Membrane</keyword>
<keyword evidence="3 10" id="KW-1134">Transmembrane beta strand</keyword>
<feature type="chain" id="PRO_5004664506" description="TonB-dependent receptor" evidence="12">
    <location>
        <begin position="23"/>
        <end position="626"/>
    </location>
</feature>
<feature type="domain" description="TonB-dependent receptor plug" evidence="14">
    <location>
        <begin position="48"/>
        <end position="147"/>
    </location>
</feature>
<evidence type="ECO:0000256" key="2">
    <source>
        <dbReference type="ARBA" id="ARBA00022448"/>
    </source>
</evidence>
<dbReference type="Proteomes" id="UP000017640">
    <property type="component" value="Chromosome"/>
</dbReference>
<comment type="subcellular location">
    <subcellularLocation>
        <location evidence="1 10">Cell outer membrane</location>
        <topology evidence="1 10">Multi-pass membrane protein</topology>
    </subcellularLocation>
</comment>
<dbReference type="Pfam" id="PF07715">
    <property type="entry name" value="Plug"/>
    <property type="match status" value="1"/>
</dbReference>
<evidence type="ECO:0000256" key="4">
    <source>
        <dbReference type="ARBA" id="ARBA00022692"/>
    </source>
</evidence>
<dbReference type="HOGENOM" id="CLU_008287_18_5_6"/>
<proteinExistence type="inferred from homology"/>
<keyword evidence="5 12" id="KW-0732">Signal</keyword>
<evidence type="ECO:0000259" key="13">
    <source>
        <dbReference type="Pfam" id="PF00593"/>
    </source>
</evidence>
<dbReference type="PANTHER" id="PTHR30069:SF53">
    <property type="entry name" value="COLICIN I RECEPTOR-RELATED"/>
    <property type="match status" value="1"/>
</dbReference>
<reference evidence="15 16" key="1">
    <citation type="journal article" date="2013" name="BMC Genomics">
        <title>Genomes of "Spiribacter", a streamlined, successful halophilic bacterium.</title>
        <authorList>
            <person name="Lopez-Perez M."/>
            <person name="Ghai R."/>
            <person name="Leon M.J."/>
            <person name="Rodriguez-Olmos A."/>
            <person name="Copa-Patino J.L."/>
            <person name="Soliveri J."/>
            <person name="Sanchez-Porro C."/>
            <person name="Ventosa A."/>
            <person name="Rodriguez-Valera F."/>
        </authorList>
    </citation>
    <scope>NUCLEOTIDE SEQUENCE [LARGE SCALE GENOMIC DNA]</scope>
    <source>
        <strain evidence="15 16">UAH-SP71</strain>
    </source>
</reference>
<protein>
    <recommendedName>
        <fullName evidence="17">TonB-dependent receptor</fullName>
    </recommendedName>
</protein>
<evidence type="ECO:0000256" key="5">
    <source>
        <dbReference type="ARBA" id="ARBA00022729"/>
    </source>
</evidence>
<sequence>MNKAIPLTALALAAGVSTNAYAQTSQTTELEPIIVSGGISPVTADEFGRSNTVITRRQIEDSGYATVQQALEAQPGVSINGTGPNDRQIRIRGGEGNHTLVLIDGVRAASGDNEFFLRGLDTSYIERIEILRGPQSVPYGTDAATGVINIITREAGDGVGFGASAEFGEGDRQSAYITRGTDNSELSLSVSNLNDEGYDFSGSGGEKDGTRWKSLNTKGSVDLTARTTAGFSFRFADARYEFDNTDDYSDFAPGADNVDGYVVDDPDKERDLTERAGSVYLQHRTPDETVSHRLRFDRTANQTDNDFASDTTTEVGQYRVQVALDQARIESSDQLLSLLLERRVDGDESETKDRENDSFGLEYQTWLSDALSVQAGLRYDDNNLFEDATTWNIAGSYFLDNGLRLHASGGRAVVNPSFFEFTGGTDEAYNSDLEAEKNLGFDVGLEAPLPGINGSADITVFRDVLEDEIVFKSGTFPDPLEYGNRDGESDRRGVELTVSASPTQSLNLQGSYTYLDATDSDDETVTRRPRNELGARAEWRLPNAATTLSGDVRYVEGLFGKEFWNEGYPQTELPDFTVVNLAAQHALTEHVDLTARVTNALDEDYQEVWGFATRGRAAFVGIRTSW</sequence>
<evidence type="ECO:0000256" key="7">
    <source>
        <dbReference type="ARBA" id="ARBA00023077"/>
    </source>
</evidence>
<dbReference type="GO" id="GO:0015889">
    <property type="term" value="P:cobalamin transport"/>
    <property type="evidence" value="ECO:0007669"/>
    <property type="project" value="TreeGrafter"/>
</dbReference>
<organism evidence="15 16">
    <name type="scientific">Spiribacter curvatus</name>
    <dbReference type="NCBI Taxonomy" id="1335757"/>
    <lineage>
        <taxon>Bacteria</taxon>
        <taxon>Pseudomonadati</taxon>
        <taxon>Pseudomonadota</taxon>
        <taxon>Gammaproteobacteria</taxon>
        <taxon>Chromatiales</taxon>
        <taxon>Ectothiorhodospiraceae</taxon>
        <taxon>Spiribacter</taxon>
    </lineage>
</organism>
<dbReference type="InterPro" id="IPR000531">
    <property type="entry name" value="Beta-barrel_TonB"/>
</dbReference>
<evidence type="ECO:0000313" key="15">
    <source>
        <dbReference type="EMBL" id="AGY91240.1"/>
    </source>
</evidence>
<dbReference type="PROSITE" id="PS52016">
    <property type="entry name" value="TONB_DEPENDENT_REC_3"/>
    <property type="match status" value="1"/>
</dbReference>
<dbReference type="eggNOG" id="COG4206">
    <property type="taxonomic scope" value="Bacteria"/>
</dbReference>
<evidence type="ECO:0000256" key="11">
    <source>
        <dbReference type="RuleBase" id="RU003357"/>
    </source>
</evidence>
<dbReference type="OrthoDB" id="9815954at2"/>
<evidence type="ECO:0000256" key="12">
    <source>
        <dbReference type="SAM" id="SignalP"/>
    </source>
</evidence>
<dbReference type="GO" id="GO:0006811">
    <property type="term" value="P:monoatomic ion transport"/>
    <property type="evidence" value="ECO:0007669"/>
    <property type="project" value="UniProtKB-KW"/>
</dbReference>
<dbReference type="InterPro" id="IPR037066">
    <property type="entry name" value="Plug_dom_sf"/>
</dbReference>
<dbReference type="Gene3D" id="2.40.170.20">
    <property type="entry name" value="TonB-dependent receptor, beta-barrel domain"/>
    <property type="match status" value="1"/>
</dbReference>
<keyword evidence="16" id="KW-1185">Reference proteome</keyword>
<dbReference type="Pfam" id="PF00593">
    <property type="entry name" value="TonB_dep_Rec_b-barrel"/>
    <property type="match status" value="1"/>
</dbReference>
<evidence type="ECO:0000256" key="8">
    <source>
        <dbReference type="ARBA" id="ARBA00023136"/>
    </source>
</evidence>
<comment type="similarity">
    <text evidence="10 11">Belongs to the TonB-dependent receptor family.</text>
</comment>
<evidence type="ECO:0000313" key="16">
    <source>
        <dbReference type="Proteomes" id="UP000017640"/>
    </source>
</evidence>
<evidence type="ECO:0000256" key="3">
    <source>
        <dbReference type="ARBA" id="ARBA00022452"/>
    </source>
</evidence>
<keyword evidence="4 10" id="KW-0812">Transmembrane</keyword>
<keyword evidence="2 10" id="KW-0813">Transport</keyword>
<evidence type="ECO:0000256" key="1">
    <source>
        <dbReference type="ARBA" id="ARBA00004571"/>
    </source>
</evidence>
<evidence type="ECO:0000256" key="9">
    <source>
        <dbReference type="ARBA" id="ARBA00023237"/>
    </source>
</evidence>
<dbReference type="AlphaFoldDB" id="U5T1F7"/>
<keyword evidence="7 11" id="KW-0798">TonB box</keyword>
<evidence type="ECO:0008006" key="17">
    <source>
        <dbReference type="Google" id="ProtNLM"/>
    </source>
</evidence>
<dbReference type="KEGG" id="spiu:SPICUR_01090"/>
<dbReference type="CDD" id="cd01347">
    <property type="entry name" value="ligand_gated_channel"/>
    <property type="match status" value="1"/>
</dbReference>
<dbReference type="STRING" id="1335757.SPICUR_01090"/>
<dbReference type="InterPro" id="IPR012910">
    <property type="entry name" value="Plug_dom"/>
</dbReference>
<dbReference type="EMBL" id="CP005990">
    <property type="protein sequence ID" value="AGY91240.1"/>
    <property type="molecule type" value="Genomic_DNA"/>
</dbReference>
<feature type="signal peptide" evidence="12">
    <location>
        <begin position="1"/>
        <end position="22"/>
    </location>
</feature>
<name>U5T1F7_9GAMM</name>
<evidence type="ECO:0000256" key="10">
    <source>
        <dbReference type="PROSITE-ProRule" id="PRU01360"/>
    </source>
</evidence>
<dbReference type="RefSeq" id="WP_023365163.1">
    <property type="nucleotide sequence ID" value="NC_022664.1"/>
</dbReference>
<dbReference type="Gene3D" id="2.170.130.10">
    <property type="entry name" value="TonB-dependent receptor, plug domain"/>
    <property type="match status" value="1"/>
</dbReference>